<dbReference type="RefSeq" id="WP_092310684.1">
    <property type="nucleotide sequence ID" value="NZ_FNTJ01000001.1"/>
</dbReference>
<dbReference type="Proteomes" id="UP000198982">
    <property type="component" value="Unassembled WGS sequence"/>
</dbReference>
<evidence type="ECO:0000313" key="2">
    <source>
        <dbReference type="Proteomes" id="UP000198982"/>
    </source>
</evidence>
<evidence type="ECO:0000313" key="1">
    <source>
        <dbReference type="EMBL" id="SEB53625.1"/>
    </source>
</evidence>
<evidence type="ECO:0008006" key="3">
    <source>
        <dbReference type="Google" id="ProtNLM"/>
    </source>
</evidence>
<dbReference type="EMBL" id="FNTJ01000001">
    <property type="protein sequence ID" value="SEB53625.1"/>
    <property type="molecule type" value="Genomic_DNA"/>
</dbReference>
<proteinExistence type="predicted"/>
<reference evidence="2" key="1">
    <citation type="submission" date="2016-10" db="EMBL/GenBank/DDBJ databases">
        <authorList>
            <person name="Varghese N."/>
            <person name="Submissions S."/>
        </authorList>
    </citation>
    <scope>NUCLEOTIDE SEQUENCE [LARGE SCALE GENOMIC DNA]</scope>
    <source>
        <strain evidence="2">DSM 9751</strain>
    </source>
</reference>
<accession>A0A1H4K680</accession>
<name>A0A1H4K680_9PSED</name>
<gene>
    <name evidence="1" type="ORF">SAMN05216178_1053</name>
</gene>
<dbReference type="AlphaFoldDB" id="A0A1H4K680"/>
<dbReference type="Pfam" id="PF11275">
    <property type="entry name" value="DUF3077"/>
    <property type="match status" value="1"/>
</dbReference>
<organism evidence="1 2">
    <name type="scientific">Pseudomonas saponiphila</name>
    <dbReference type="NCBI Taxonomy" id="556534"/>
    <lineage>
        <taxon>Bacteria</taxon>
        <taxon>Pseudomonadati</taxon>
        <taxon>Pseudomonadota</taxon>
        <taxon>Gammaproteobacteria</taxon>
        <taxon>Pseudomonadales</taxon>
        <taxon>Pseudomonadaceae</taxon>
        <taxon>Pseudomonas</taxon>
    </lineage>
</organism>
<sequence>MTIKTLGHVTFAASGEAQHPLFRVNPDVPLREALEQVSQLLFHAKHLARDAALERDDRYAWAAHYFSEMGKAIVDDLCLGSWPAAGEGQRAG</sequence>
<keyword evidence="2" id="KW-1185">Reference proteome</keyword>
<protein>
    <recommendedName>
        <fullName evidence="3">DUF3077 domain-containing protein</fullName>
    </recommendedName>
</protein>
<dbReference type="InterPro" id="IPR021427">
    <property type="entry name" value="DUF3077"/>
</dbReference>